<dbReference type="PANTHER" id="PTHR46173">
    <property type="entry name" value="CCA TRNA NUCLEOTIDYLTRANSFERASE 1, MITOCHONDRIAL"/>
    <property type="match status" value="1"/>
</dbReference>
<reference evidence="11" key="2">
    <citation type="submission" date="2023-01" db="EMBL/GenBank/DDBJ databases">
        <title>Draft genome sequence of Maritalea porphyrae strain NBRC 107169.</title>
        <authorList>
            <person name="Sun Q."/>
            <person name="Mori K."/>
        </authorList>
    </citation>
    <scope>NUCLEOTIDE SEQUENCE</scope>
    <source>
        <strain evidence="11">NBRC 107169</strain>
    </source>
</reference>
<keyword evidence="3" id="KW-0819">tRNA processing</keyword>
<sequence>MSNEQLELLRQADWLQRASVRKAFEILDGAGGQTKAVGGIVRNTLLGIGTGDVDMASKFTPNEILDRAEKAGVKAIPTGIEHGTVTLVIEGETIEVTSLRQDIKTNGRHAEVVFGGDWEDDAKRRDFTFNAMYVGPDGELLDPLNGLQDCLDREVRFIGDAKARIKEDYLRILRFYRFFAHFGSGRPEADGLRATVAMKSGLDQLSPERVWQEMKKLLSAEDPSRALLWMRTTSVLASILPEGEKWGIDAIHGVVAAEKDLNWSIDPMLRLISILPPMPDKMVALGKRLRLSNAETDQLQKWALVDGLGADMTEQDLKASIYWGDQDAIVSALQLSLASMRAKSGENLEAVEKAAGYLKLLKLAQSWNAPTFPVKGQDLIKLGHDAGPELGEKLKGLEKSWVESGFAKSVEDLLAELA</sequence>
<evidence type="ECO:0000313" key="11">
    <source>
        <dbReference type="EMBL" id="GLQ15761.1"/>
    </source>
</evidence>
<dbReference type="Pfam" id="PF01743">
    <property type="entry name" value="PolyA_pol"/>
    <property type="match status" value="1"/>
</dbReference>
<dbReference type="InterPro" id="IPR050264">
    <property type="entry name" value="Bact_CCA-adding_enz_type3_sf"/>
</dbReference>
<keyword evidence="8" id="KW-0694">RNA-binding</keyword>
<dbReference type="SUPFAM" id="SSF81301">
    <property type="entry name" value="Nucleotidyltransferase"/>
    <property type="match status" value="1"/>
</dbReference>
<dbReference type="EMBL" id="BSNI01000001">
    <property type="protein sequence ID" value="GLQ15761.1"/>
    <property type="molecule type" value="Genomic_DNA"/>
</dbReference>
<evidence type="ECO:0000259" key="9">
    <source>
        <dbReference type="Pfam" id="PF01743"/>
    </source>
</evidence>
<comment type="similarity">
    <text evidence="8">Belongs to the tRNA nucleotidyltransferase/poly(A) polymerase family.</text>
</comment>
<protein>
    <submittedName>
        <fullName evidence="11">Poly(A) polymerase</fullName>
    </submittedName>
</protein>
<evidence type="ECO:0000313" key="12">
    <source>
        <dbReference type="Proteomes" id="UP001161405"/>
    </source>
</evidence>
<feature type="domain" description="Poly A polymerase head" evidence="9">
    <location>
        <begin position="37"/>
        <end position="156"/>
    </location>
</feature>
<evidence type="ECO:0000259" key="10">
    <source>
        <dbReference type="Pfam" id="PF12627"/>
    </source>
</evidence>
<organism evidence="11 12">
    <name type="scientific">Maritalea porphyrae</name>
    <dbReference type="NCBI Taxonomy" id="880732"/>
    <lineage>
        <taxon>Bacteria</taxon>
        <taxon>Pseudomonadati</taxon>
        <taxon>Pseudomonadota</taxon>
        <taxon>Alphaproteobacteria</taxon>
        <taxon>Hyphomicrobiales</taxon>
        <taxon>Devosiaceae</taxon>
        <taxon>Maritalea</taxon>
    </lineage>
</organism>
<comment type="caution">
    <text evidence="11">The sequence shown here is derived from an EMBL/GenBank/DDBJ whole genome shotgun (WGS) entry which is preliminary data.</text>
</comment>
<keyword evidence="6" id="KW-0547">Nucleotide-binding</keyword>
<keyword evidence="7" id="KW-0460">Magnesium</keyword>
<keyword evidence="2 8" id="KW-0808">Transferase</keyword>
<dbReference type="Gene3D" id="3.30.460.10">
    <property type="entry name" value="Beta Polymerase, domain 2"/>
    <property type="match status" value="1"/>
</dbReference>
<dbReference type="Gene3D" id="1.10.3090.10">
    <property type="entry name" value="cca-adding enzyme, domain 2"/>
    <property type="match status" value="1"/>
</dbReference>
<reference evidence="11" key="1">
    <citation type="journal article" date="2014" name="Int. J. Syst. Evol. Microbiol.">
        <title>Complete genome of a new Firmicutes species belonging to the dominant human colonic microbiota ('Ruminococcus bicirculans') reveals two chromosomes and a selective capacity to utilize plant glucans.</title>
        <authorList>
            <consortium name="NISC Comparative Sequencing Program"/>
            <person name="Wegmann U."/>
            <person name="Louis P."/>
            <person name="Goesmann A."/>
            <person name="Henrissat B."/>
            <person name="Duncan S.H."/>
            <person name="Flint H.J."/>
        </authorList>
    </citation>
    <scope>NUCLEOTIDE SEQUENCE</scope>
    <source>
        <strain evidence="11">NBRC 107169</strain>
    </source>
</reference>
<dbReference type="InterPro" id="IPR002646">
    <property type="entry name" value="PolA_pol_head_dom"/>
</dbReference>
<dbReference type="CDD" id="cd05398">
    <property type="entry name" value="NT_ClassII-CCAase"/>
    <property type="match status" value="1"/>
</dbReference>
<evidence type="ECO:0000256" key="5">
    <source>
        <dbReference type="ARBA" id="ARBA00022723"/>
    </source>
</evidence>
<proteinExistence type="inferred from homology"/>
<dbReference type="PANTHER" id="PTHR46173:SF1">
    <property type="entry name" value="CCA TRNA NUCLEOTIDYLTRANSFERASE 1, MITOCHONDRIAL"/>
    <property type="match status" value="1"/>
</dbReference>
<keyword evidence="4" id="KW-0548">Nucleotidyltransferase</keyword>
<dbReference type="InterPro" id="IPR032828">
    <property type="entry name" value="PolyA_RNA-bd"/>
</dbReference>
<dbReference type="SUPFAM" id="SSF81891">
    <property type="entry name" value="Poly A polymerase C-terminal region-like"/>
    <property type="match status" value="1"/>
</dbReference>
<accession>A0ABQ5UKF0</accession>
<evidence type="ECO:0000256" key="6">
    <source>
        <dbReference type="ARBA" id="ARBA00022741"/>
    </source>
</evidence>
<evidence type="ECO:0000256" key="1">
    <source>
        <dbReference type="ARBA" id="ARBA00001946"/>
    </source>
</evidence>
<name>A0ABQ5UKF0_9HYPH</name>
<gene>
    <name evidence="11" type="primary">papS</name>
    <name evidence="11" type="ORF">GCM10007879_00100</name>
</gene>
<keyword evidence="5" id="KW-0479">Metal-binding</keyword>
<evidence type="ECO:0000256" key="8">
    <source>
        <dbReference type="RuleBase" id="RU003953"/>
    </source>
</evidence>
<evidence type="ECO:0000256" key="7">
    <source>
        <dbReference type="ARBA" id="ARBA00022842"/>
    </source>
</evidence>
<dbReference type="InterPro" id="IPR043519">
    <property type="entry name" value="NT_sf"/>
</dbReference>
<evidence type="ECO:0000256" key="4">
    <source>
        <dbReference type="ARBA" id="ARBA00022695"/>
    </source>
</evidence>
<evidence type="ECO:0000256" key="3">
    <source>
        <dbReference type="ARBA" id="ARBA00022694"/>
    </source>
</evidence>
<evidence type="ECO:0000256" key="2">
    <source>
        <dbReference type="ARBA" id="ARBA00022679"/>
    </source>
</evidence>
<feature type="domain" description="tRNA nucleotidyltransferase/poly(A) polymerase RNA and SrmB- binding" evidence="10">
    <location>
        <begin position="193"/>
        <end position="243"/>
    </location>
</feature>
<comment type="cofactor">
    <cofactor evidence="1">
        <name>Mg(2+)</name>
        <dbReference type="ChEBI" id="CHEBI:18420"/>
    </cofactor>
</comment>
<dbReference type="RefSeq" id="WP_284360748.1">
    <property type="nucleotide sequence ID" value="NZ_BSNI01000001.1"/>
</dbReference>
<dbReference type="Proteomes" id="UP001161405">
    <property type="component" value="Unassembled WGS sequence"/>
</dbReference>
<dbReference type="Pfam" id="PF12627">
    <property type="entry name" value="PolyA_pol_RNAbd"/>
    <property type="match status" value="1"/>
</dbReference>
<keyword evidence="12" id="KW-1185">Reference proteome</keyword>